<evidence type="ECO:0000256" key="4">
    <source>
        <dbReference type="ARBA" id="ARBA00022741"/>
    </source>
</evidence>
<dbReference type="Gene3D" id="3.40.50.300">
    <property type="entry name" value="P-loop containing nucleotide triphosphate hydrolases"/>
    <property type="match status" value="1"/>
</dbReference>
<dbReference type="SUPFAM" id="SSF52540">
    <property type="entry name" value="P-loop containing nucleoside triphosphate hydrolases"/>
    <property type="match status" value="1"/>
</dbReference>
<dbReference type="NCBIfam" id="TIGR01039">
    <property type="entry name" value="atpD"/>
    <property type="match status" value="1"/>
</dbReference>
<dbReference type="RefSeq" id="WP_198321645.1">
    <property type="nucleotide sequence ID" value="NZ_CP104311.1"/>
</dbReference>
<evidence type="ECO:0000256" key="11">
    <source>
        <dbReference type="ARBA" id="ARBA00023310"/>
    </source>
</evidence>
<keyword evidence="8 13" id="KW-0406">Ion transport</keyword>
<feature type="domain" description="ATPase F1/V1/A1 complex alpha/beta subunit nucleotide-binding" evidence="14">
    <location>
        <begin position="136"/>
        <end position="349"/>
    </location>
</feature>
<evidence type="ECO:0000259" key="16">
    <source>
        <dbReference type="Pfam" id="PF22919"/>
    </source>
</evidence>
<keyword evidence="10 13" id="KW-0139">CF(1)</keyword>
<keyword evidence="18" id="KW-1185">Reference proteome</keyword>
<dbReference type="InterPro" id="IPR055190">
    <property type="entry name" value="ATP-synt_VA_C"/>
</dbReference>
<dbReference type="PROSITE" id="PS00152">
    <property type="entry name" value="ATPASE_ALPHA_BETA"/>
    <property type="match status" value="1"/>
</dbReference>
<proteinExistence type="inferred from homology"/>
<dbReference type="Gene3D" id="1.10.1140.10">
    <property type="entry name" value="Bovine Mitochondrial F1-atpase, Atp Synthase Beta Chain, Chain D, domain 3"/>
    <property type="match status" value="1"/>
</dbReference>
<dbReference type="CDD" id="cd01133">
    <property type="entry name" value="F1-ATPase_beta_CD"/>
    <property type="match status" value="1"/>
</dbReference>
<feature type="domain" description="ATP synthase A/B type C-terminal" evidence="16">
    <location>
        <begin position="358"/>
        <end position="416"/>
    </location>
</feature>
<dbReference type="EMBL" id="CP104311">
    <property type="protein sequence ID" value="WWF03702.1"/>
    <property type="molecule type" value="Genomic_DNA"/>
</dbReference>
<keyword evidence="4 13" id="KW-0547">Nucleotide-binding</keyword>
<name>A0ABZ2F8T8_METCP</name>
<keyword evidence="2 13" id="KW-0813">Transport</keyword>
<dbReference type="InterPro" id="IPR000194">
    <property type="entry name" value="ATPase_F1/V1/A1_a/bsu_nucl-bd"/>
</dbReference>
<dbReference type="InterPro" id="IPR004100">
    <property type="entry name" value="ATPase_F1/V1/A1_a/bsu_N"/>
</dbReference>
<evidence type="ECO:0000256" key="1">
    <source>
        <dbReference type="ARBA" id="ARBA00004370"/>
    </source>
</evidence>
<evidence type="ECO:0000256" key="2">
    <source>
        <dbReference type="ARBA" id="ARBA00022448"/>
    </source>
</evidence>
<keyword evidence="5 13" id="KW-0375">Hydrogen ion transport</keyword>
<evidence type="ECO:0000256" key="5">
    <source>
        <dbReference type="ARBA" id="ARBA00022781"/>
    </source>
</evidence>
<accession>A0ABZ2F8T8</accession>
<evidence type="ECO:0000259" key="15">
    <source>
        <dbReference type="Pfam" id="PF02874"/>
    </source>
</evidence>
<protein>
    <recommendedName>
        <fullName evidence="13">ATP synthase subunit beta</fullName>
        <ecNumber evidence="13">7.1.2.2</ecNumber>
    </recommendedName>
    <alternativeName>
        <fullName evidence="13">ATP synthase F1 sector subunit beta</fullName>
    </alternativeName>
    <alternativeName>
        <fullName evidence="13">F-ATPase subunit beta</fullName>
    </alternativeName>
</protein>
<reference evidence="17 18" key="1">
    <citation type="submission" date="2022-09" db="EMBL/GenBank/DDBJ databases">
        <authorList>
            <person name="Giprobiosintez L."/>
        </authorList>
    </citation>
    <scope>NUCLEOTIDE SEQUENCE [LARGE SCALE GENOMIC DNA]</scope>
    <source>
        <strain evidence="18">VKPM-B-12549 (GBS-15)</strain>
    </source>
</reference>
<dbReference type="Pfam" id="PF02874">
    <property type="entry name" value="ATP-synt_ab_N"/>
    <property type="match status" value="1"/>
</dbReference>
<evidence type="ECO:0000256" key="6">
    <source>
        <dbReference type="ARBA" id="ARBA00022840"/>
    </source>
</evidence>
<comment type="subcellular location">
    <subcellularLocation>
        <location evidence="13">Cell membrane</location>
        <topology evidence="13">Peripheral membrane protein</topology>
    </subcellularLocation>
    <subcellularLocation>
        <location evidence="1">Membrane</location>
    </subcellularLocation>
</comment>
<organism evidence="17 18">
    <name type="scientific">Methylococcus capsulatus</name>
    <dbReference type="NCBI Taxonomy" id="414"/>
    <lineage>
        <taxon>Bacteria</taxon>
        <taxon>Pseudomonadati</taxon>
        <taxon>Pseudomonadota</taxon>
        <taxon>Gammaproteobacteria</taxon>
        <taxon>Methylococcales</taxon>
        <taxon>Methylococcaceae</taxon>
        <taxon>Methylococcus</taxon>
    </lineage>
</organism>
<dbReference type="PANTHER" id="PTHR15184">
    <property type="entry name" value="ATP SYNTHASE"/>
    <property type="match status" value="1"/>
</dbReference>
<feature type="binding site" evidence="13">
    <location>
        <begin position="156"/>
        <end position="163"/>
    </location>
    <ligand>
        <name>ATP</name>
        <dbReference type="ChEBI" id="CHEBI:30616"/>
    </ligand>
</feature>
<dbReference type="PANTHER" id="PTHR15184:SF71">
    <property type="entry name" value="ATP SYNTHASE SUBUNIT BETA, MITOCHONDRIAL"/>
    <property type="match status" value="1"/>
</dbReference>
<evidence type="ECO:0000256" key="7">
    <source>
        <dbReference type="ARBA" id="ARBA00022967"/>
    </source>
</evidence>
<feature type="domain" description="ATPase F1/V1/A1 complex alpha/beta subunit N-terminal" evidence="15">
    <location>
        <begin position="14"/>
        <end position="79"/>
    </location>
</feature>
<keyword evidence="6 13" id="KW-0067">ATP-binding</keyword>
<keyword evidence="9 13" id="KW-0472">Membrane</keyword>
<dbReference type="InterPro" id="IPR050053">
    <property type="entry name" value="ATPase_alpha/beta_chains"/>
</dbReference>
<evidence type="ECO:0000256" key="3">
    <source>
        <dbReference type="ARBA" id="ARBA00022475"/>
    </source>
</evidence>
<dbReference type="InterPro" id="IPR036121">
    <property type="entry name" value="ATPase_F1/V1/A1_a/bsu_N_sf"/>
</dbReference>
<sequence length="461" mass="50025">MPFAPEHAPIIGNIAEVHGPVVVIACQTLPPLRQALYSRIDHETYLFEVHQHLDESHVRAVTLHRTAGLKRGMAVHDLGAPLQVPVSAACLGRLVNLFGEPLDGGPPLPDSEYRKAHRPPAPLAESLAASETLETGIKVIDLLCPFARGGKTGLFGGAGVGKTVLIMEFMHAVIALHRGVSVFAGVGERIREGHELWRELAEAGVLDKSLLVYGQMDESPGVRFRVGLTALTYAEYLRDTLHTEVLFLVDNVFRFVQAGSEISSLLGRMPATVGYQPTLATEVAEIEERITSTAAGAITSIQAVYVPADDMTDPAVAAILSHLDTTVVLSRAQAGKGIYPAIDPLASGSRLMDRHVIGGRHYAIAQGVREHLARYRELEDIITMLGMEELSPADRLLVLRARKLQRYLTQPFFVTAQHTGLAGVSVPLEATLGDCEDFLTGRYDDLAEEDCYMRGRLGRGT</sequence>
<dbReference type="InterPro" id="IPR027417">
    <property type="entry name" value="P-loop_NTPase"/>
</dbReference>
<evidence type="ECO:0000313" key="18">
    <source>
        <dbReference type="Proteomes" id="UP001359308"/>
    </source>
</evidence>
<dbReference type="Pfam" id="PF22919">
    <property type="entry name" value="ATP-synt_VA_C"/>
    <property type="match status" value="1"/>
</dbReference>
<dbReference type="SUPFAM" id="SSF47917">
    <property type="entry name" value="C-terminal domain of alpha and beta subunits of F1 ATP synthase"/>
    <property type="match status" value="1"/>
</dbReference>
<dbReference type="Proteomes" id="UP001359308">
    <property type="component" value="Chromosome"/>
</dbReference>
<keyword evidence="11 13" id="KW-0066">ATP synthesis</keyword>
<evidence type="ECO:0000256" key="10">
    <source>
        <dbReference type="ARBA" id="ARBA00023196"/>
    </source>
</evidence>
<dbReference type="InterPro" id="IPR020003">
    <property type="entry name" value="ATPase_a/bsu_AS"/>
</dbReference>
<evidence type="ECO:0000256" key="8">
    <source>
        <dbReference type="ARBA" id="ARBA00023065"/>
    </source>
</evidence>
<keyword evidence="3 13" id="KW-1003">Cell membrane</keyword>
<dbReference type="InterPro" id="IPR024034">
    <property type="entry name" value="ATPase_F1/V1_b/a_C"/>
</dbReference>
<dbReference type="HAMAP" id="MF_01347">
    <property type="entry name" value="ATP_synth_beta_bact"/>
    <property type="match status" value="1"/>
</dbReference>
<evidence type="ECO:0000256" key="13">
    <source>
        <dbReference type="HAMAP-Rule" id="MF_01347"/>
    </source>
</evidence>
<dbReference type="InterPro" id="IPR005722">
    <property type="entry name" value="ATP_synth_F1_bsu"/>
</dbReference>
<dbReference type="EC" id="7.1.2.2" evidence="13"/>
<evidence type="ECO:0000256" key="9">
    <source>
        <dbReference type="ARBA" id="ARBA00023136"/>
    </source>
</evidence>
<dbReference type="SUPFAM" id="SSF50615">
    <property type="entry name" value="N-terminal domain of alpha and beta subunits of F1 ATP synthase"/>
    <property type="match status" value="1"/>
</dbReference>
<comment type="similarity">
    <text evidence="12">Belongs to the ATPase alpha/beta chains family. T3SS ATPase subfamily.</text>
</comment>
<evidence type="ECO:0000259" key="14">
    <source>
        <dbReference type="Pfam" id="PF00006"/>
    </source>
</evidence>
<gene>
    <name evidence="13 17" type="primary">atpD</name>
    <name evidence="17" type="ORF">N4J17_13005</name>
</gene>
<comment type="catalytic activity">
    <reaction evidence="13">
        <text>ATP + H2O + 4 H(+)(in) = ADP + phosphate + 5 H(+)(out)</text>
        <dbReference type="Rhea" id="RHEA:57720"/>
        <dbReference type="ChEBI" id="CHEBI:15377"/>
        <dbReference type="ChEBI" id="CHEBI:15378"/>
        <dbReference type="ChEBI" id="CHEBI:30616"/>
        <dbReference type="ChEBI" id="CHEBI:43474"/>
        <dbReference type="ChEBI" id="CHEBI:456216"/>
        <dbReference type="EC" id="7.1.2.2"/>
    </reaction>
</comment>
<evidence type="ECO:0000313" key="17">
    <source>
        <dbReference type="EMBL" id="WWF03702.1"/>
    </source>
</evidence>
<dbReference type="Pfam" id="PF00006">
    <property type="entry name" value="ATP-synt_ab"/>
    <property type="match status" value="1"/>
</dbReference>
<comment type="function">
    <text evidence="13">Produces ATP from ADP in the presence of a proton gradient across the membrane. The catalytic sites are hosted primarily by the beta subunits.</text>
</comment>
<dbReference type="Gene3D" id="2.40.10.170">
    <property type="match status" value="1"/>
</dbReference>
<keyword evidence="7 13" id="KW-1278">Translocase</keyword>
<evidence type="ECO:0000256" key="12">
    <source>
        <dbReference type="ARBA" id="ARBA00024342"/>
    </source>
</evidence>